<dbReference type="InterPro" id="IPR001759">
    <property type="entry name" value="PTX_dom"/>
</dbReference>
<keyword evidence="1 6" id="KW-0479">Metal-binding</keyword>
<dbReference type="GO" id="GO:0046872">
    <property type="term" value="F:metal ion binding"/>
    <property type="evidence" value="ECO:0007669"/>
    <property type="project" value="UniProtKB-KW"/>
</dbReference>
<keyword evidence="9" id="KW-1185">Reference proteome</keyword>
<evidence type="ECO:0000259" key="7">
    <source>
        <dbReference type="PROSITE" id="PS51828"/>
    </source>
</evidence>
<evidence type="ECO:0000313" key="9">
    <source>
        <dbReference type="Proteomes" id="UP000472271"/>
    </source>
</evidence>
<proteinExistence type="inferred from homology"/>
<dbReference type="GO" id="GO:0005576">
    <property type="term" value="C:extracellular region"/>
    <property type="evidence" value="ECO:0007669"/>
    <property type="project" value="UniProtKB-SubCell"/>
</dbReference>
<dbReference type="SUPFAM" id="SSF49899">
    <property type="entry name" value="Concanavalin A-like lectins/glucanases"/>
    <property type="match status" value="1"/>
</dbReference>
<dbReference type="Proteomes" id="UP000472271">
    <property type="component" value="Chromosome 8"/>
</dbReference>
<comment type="subunit">
    <text evidence="6">Homopentamer. Pentaxin (or pentraxin) have a discoid arrangement of 5 non-covalently bound subunits.</text>
</comment>
<dbReference type="PANTHER" id="PTHR45869:SF2">
    <property type="entry name" value="C-REACTIVE PROTEIN-RELATED"/>
    <property type="match status" value="1"/>
</dbReference>
<dbReference type="PROSITE" id="PS51828">
    <property type="entry name" value="PTX_2"/>
    <property type="match status" value="1"/>
</dbReference>
<evidence type="ECO:0000313" key="8">
    <source>
        <dbReference type="Ensembl" id="ENSSORP00005027705.1"/>
    </source>
</evidence>
<keyword evidence="2" id="KW-0732">Signal</keyword>
<evidence type="ECO:0000256" key="1">
    <source>
        <dbReference type="ARBA" id="ARBA00022723"/>
    </source>
</evidence>
<feature type="domain" description="Pentraxin (PTX)" evidence="7">
    <location>
        <begin position="18"/>
        <end position="215"/>
    </location>
</feature>
<dbReference type="PRINTS" id="PR00895">
    <property type="entry name" value="PENTAXIN"/>
</dbReference>
<dbReference type="AlphaFoldDB" id="A0A673ADR5"/>
<accession>A0A673ADR5</accession>
<keyword evidence="3 6" id="KW-0106">Calcium</keyword>
<reference evidence="8" key="2">
    <citation type="submission" date="2025-08" db="UniProtKB">
        <authorList>
            <consortium name="Ensembl"/>
        </authorList>
    </citation>
    <scope>IDENTIFICATION</scope>
</reference>
<dbReference type="InterPro" id="IPR030476">
    <property type="entry name" value="Pentaxin_CS"/>
</dbReference>
<reference evidence="8" key="1">
    <citation type="submission" date="2019-06" db="EMBL/GenBank/DDBJ databases">
        <authorList>
            <consortium name="Wellcome Sanger Institute Data Sharing"/>
        </authorList>
    </citation>
    <scope>NUCLEOTIDE SEQUENCE [LARGE SCALE GENOMIC DNA]</scope>
</reference>
<reference evidence="8" key="3">
    <citation type="submission" date="2025-09" db="UniProtKB">
        <authorList>
            <consortium name="Ensembl"/>
        </authorList>
    </citation>
    <scope>IDENTIFICATION</scope>
</reference>
<name>A0A673ADR5_9TELE</name>
<dbReference type="Pfam" id="PF00354">
    <property type="entry name" value="Pentaxin"/>
    <property type="match status" value="1"/>
</dbReference>
<dbReference type="Ensembl" id="ENSSORT00005028499.1">
    <property type="protein sequence ID" value="ENSSORP00005027705.1"/>
    <property type="gene ID" value="ENSSORG00005013219.1"/>
</dbReference>
<sequence length="215" mass="23726">MKSMFFVLIGMGVTNIRPNRSLIFPSETDNSYVELTPKRPLNLQAFTLCMRVATELSGNREIILFAYRTTNADEPELCGGRLSLYLSASSGATFQVPDLGALQSHLCFTWDSGSGATALFMNGKKSLTKIYRKNHNVSSGGKTILGQDPDSLLGDFEADQSFVGEINDVNMWSSVLSDRTIQDMFSGMRVPRPDVLDWKTTQLQKHGGAEILTTE</sequence>
<protein>
    <recommendedName>
        <fullName evidence="6">Pentraxin family member</fullName>
    </recommendedName>
</protein>
<comment type="subcellular location">
    <subcellularLocation>
        <location evidence="6">Secreted</location>
    </subcellularLocation>
</comment>
<dbReference type="InParanoid" id="A0A673ADR5"/>
<dbReference type="PROSITE" id="PS00289">
    <property type="entry name" value="PTX_1"/>
    <property type="match status" value="1"/>
</dbReference>
<evidence type="ECO:0000256" key="4">
    <source>
        <dbReference type="ARBA" id="ARBA00023157"/>
    </source>
</evidence>
<comment type="similarity">
    <text evidence="6">Belongs to the pentraxin family.</text>
</comment>
<dbReference type="PANTHER" id="PTHR45869">
    <property type="entry name" value="C-REACTIVE PROTEIN-RELATED"/>
    <property type="match status" value="1"/>
</dbReference>
<comment type="caution">
    <text evidence="5">Lacks conserved residue(s) required for the propagation of feature annotation.</text>
</comment>
<keyword evidence="4" id="KW-1015">Disulfide bond</keyword>
<dbReference type="InterPro" id="IPR013320">
    <property type="entry name" value="ConA-like_dom_sf"/>
</dbReference>
<organism evidence="8 9">
    <name type="scientific">Sphaeramia orbicularis</name>
    <name type="common">orbiculate cardinalfish</name>
    <dbReference type="NCBI Taxonomy" id="375764"/>
    <lineage>
        <taxon>Eukaryota</taxon>
        <taxon>Metazoa</taxon>
        <taxon>Chordata</taxon>
        <taxon>Craniata</taxon>
        <taxon>Vertebrata</taxon>
        <taxon>Euteleostomi</taxon>
        <taxon>Actinopterygii</taxon>
        <taxon>Neopterygii</taxon>
        <taxon>Teleostei</taxon>
        <taxon>Neoteleostei</taxon>
        <taxon>Acanthomorphata</taxon>
        <taxon>Gobiaria</taxon>
        <taxon>Kurtiformes</taxon>
        <taxon>Apogonoidei</taxon>
        <taxon>Apogonidae</taxon>
        <taxon>Apogoninae</taxon>
        <taxon>Sphaeramia</taxon>
    </lineage>
</organism>
<evidence type="ECO:0000256" key="3">
    <source>
        <dbReference type="ARBA" id="ARBA00022837"/>
    </source>
</evidence>
<dbReference type="SMART" id="SM00159">
    <property type="entry name" value="PTX"/>
    <property type="match status" value="1"/>
</dbReference>
<comment type="cofactor">
    <cofactor evidence="6">
        <name>Ca(2+)</name>
        <dbReference type="ChEBI" id="CHEBI:29108"/>
    </cofactor>
    <text evidence="6">Binds 2 calcium ions per subunit.</text>
</comment>
<evidence type="ECO:0000256" key="2">
    <source>
        <dbReference type="ARBA" id="ARBA00022729"/>
    </source>
</evidence>
<evidence type="ECO:0000256" key="5">
    <source>
        <dbReference type="PROSITE-ProRule" id="PRU01172"/>
    </source>
</evidence>
<evidence type="ECO:0000256" key="6">
    <source>
        <dbReference type="RuleBase" id="RU362112"/>
    </source>
</evidence>
<dbReference type="Gene3D" id="2.60.120.200">
    <property type="match status" value="1"/>
</dbReference>
<dbReference type="InterPro" id="IPR051005">
    <property type="entry name" value="Pentraxin_domain"/>
</dbReference>